<feature type="transmembrane region" description="Helical" evidence="6">
    <location>
        <begin position="98"/>
        <end position="117"/>
    </location>
</feature>
<evidence type="ECO:0000259" key="7">
    <source>
        <dbReference type="PROSITE" id="PS50850"/>
    </source>
</evidence>
<feature type="transmembrane region" description="Helical" evidence="6">
    <location>
        <begin position="199"/>
        <end position="219"/>
    </location>
</feature>
<evidence type="ECO:0000256" key="4">
    <source>
        <dbReference type="ARBA" id="ARBA00022989"/>
    </source>
</evidence>
<dbReference type="GO" id="GO:0016020">
    <property type="term" value="C:membrane"/>
    <property type="evidence" value="ECO:0007669"/>
    <property type="project" value="UniProtKB-SubCell"/>
</dbReference>
<evidence type="ECO:0000256" key="5">
    <source>
        <dbReference type="ARBA" id="ARBA00023136"/>
    </source>
</evidence>
<feature type="domain" description="Major facilitator superfamily (MFS) profile" evidence="7">
    <location>
        <begin position="31"/>
        <end position="446"/>
    </location>
</feature>
<gene>
    <name evidence="8" type="ORF">WT56_01195</name>
</gene>
<dbReference type="InterPro" id="IPR044770">
    <property type="entry name" value="MFS_spinster-like"/>
</dbReference>
<name>A0A132EA75_9BURK</name>
<dbReference type="InterPro" id="IPR011701">
    <property type="entry name" value="MFS"/>
</dbReference>
<dbReference type="PROSITE" id="PS50850">
    <property type="entry name" value="MFS"/>
    <property type="match status" value="1"/>
</dbReference>
<dbReference type="InterPro" id="IPR036259">
    <property type="entry name" value="MFS_trans_sf"/>
</dbReference>
<feature type="transmembrane region" description="Helical" evidence="6">
    <location>
        <begin position="351"/>
        <end position="373"/>
    </location>
</feature>
<feature type="transmembrane region" description="Helical" evidence="6">
    <location>
        <begin position="290"/>
        <end position="312"/>
    </location>
</feature>
<feature type="transmembrane region" description="Helical" evidence="6">
    <location>
        <begin position="29"/>
        <end position="49"/>
    </location>
</feature>
<sequence>MEQKQANLAVLPTTAVTANYIVPDSARSWYVLGLLTLTFAIAYIDRQLLNLIIDPIKRDLVISDTQISLIQGAAFIAAYVLASPVFGRLVDVANRRNVLIGGICLWCFFTVLSGAVSNYEELFLARFGVGASEACVMPAGWSILADYFSVERRPRALSVFMVGPLIGAGMSLVAGGAVIGYAGELRHLIPVFSGLSTWQLAFVLVGVPGFVVAALLLTVREPARTSGLVGAEEDRRYTVREVAAFLKAKCGFYLRIYVGIGMIGIVYLGLPAWFPSFLVRVHGVPASKVGYLFGVVLVSSSAAGGLLAPWIARMLERKGCYDGAIRAAGYAVIAGIGFCAAIPFTANYVQALIAVSGAVFFYSFPTGILPGTLQIGTPSRLRGVLASLYTIGGNSIGYGIGPTAIALVTDKVFGNPKMVGYSLGIVCCTAAVVAAVLLLTALPHYRRLLDETTR</sequence>
<feature type="transmembrane region" description="Helical" evidence="6">
    <location>
        <begin position="69"/>
        <end position="86"/>
    </location>
</feature>
<feature type="transmembrane region" description="Helical" evidence="6">
    <location>
        <begin position="420"/>
        <end position="442"/>
    </location>
</feature>
<evidence type="ECO:0000313" key="9">
    <source>
        <dbReference type="Proteomes" id="UP000062912"/>
    </source>
</evidence>
<keyword evidence="3 6" id="KW-0812">Transmembrane</keyword>
<evidence type="ECO:0000256" key="3">
    <source>
        <dbReference type="ARBA" id="ARBA00022692"/>
    </source>
</evidence>
<evidence type="ECO:0000256" key="6">
    <source>
        <dbReference type="SAM" id="Phobius"/>
    </source>
</evidence>
<keyword evidence="5 6" id="KW-0472">Membrane</keyword>
<feature type="transmembrane region" description="Helical" evidence="6">
    <location>
        <begin position="156"/>
        <end position="179"/>
    </location>
</feature>
<evidence type="ECO:0000256" key="1">
    <source>
        <dbReference type="ARBA" id="ARBA00004141"/>
    </source>
</evidence>
<evidence type="ECO:0000256" key="2">
    <source>
        <dbReference type="ARBA" id="ARBA00022448"/>
    </source>
</evidence>
<keyword evidence="4 6" id="KW-1133">Transmembrane helix</keyword>
<dbReference type="AlphaFoldDB" id="A0A132EA75"/>
<comment type="caution">
    <text evidence="8">The sequence shown here is derived from an EMBL/GenBank/DDBJ whole genome shotgun (WGS) entry which is preliminary data.</text>
</comment>
<dbReference type="PANTHER" id="PTHR23505">
    <property type="entry name" value="SPINSTER"/>
    <property type="match status" value="1"/>
</dbReference>
<dbReference type="Pfam" id="PF07690">
    <property type="entry name" value="MFS_1"/>
    <property type="match status" value="1"/>
</dbReference>
<keyword evidence="2" id="KW-0813">Transport</keyword>
<feature type="transmembrane region" description="Helical" evidence="6">
    <location>
        <begin position="123"/>
        <end position="144"/>
    </location>
</feature>
<feature type="transmembrane region" description="Helical" evidence="6">
    <location>
        <begin position="324"/>
        <end position="345"/>
    </location>
</feature>
<feature type="transmembrane region" description="Helical" evidence="6">
    <location>
        <begin position="252"/>
        <end position="270"/>
    </location>
</feature>
<feature type="transmembrane region" description="Helical" evidence="6">
    <location>
        <begin position="385"/>
        <end position="408"/>
    </location>
</feature>
<organism evidence="8 9">
    <name type="scientific">Burkholderia pseudomultivorans</name>
    <dbReference type="NCBI Taxonomy" id="1207504"/>
    <lineage>
        <taxon>Bacteria</taxon>
        <taxon>Pseudomonadati</taxon>
        <taxon>Pseudomonadota</taxon>
        <taxon>Betaproteobacteria</taxon>
        <taxon>Burkholderiales</taxon>
        <taxon>Burkholderiaceae</taxon>
        <taxon>Burkholderia</taxon>
        <taxon>Burkholderia cepacia complex</taxon>
    </lineage>
</organism>
<dbReference type="PANTHER" id="PTHR23505:SF79">
    <property type="entry name" value="PROTEIN SPINSTER"/>
    <property type="match status" value="1"/>
</dbReference>
<dbReference type="SUPFAM" id="SSF103473">
    <property type="entry name" value="MFS general substrate transporter"/>
    <property type="match status" value="1"/>
</dbReference>
<comment type="subcellular location">
    <subcellularLocation>
        <location evidence="1">Membrane</location>
        <topology evidence="1">Multi-pass membrane protein</topology>
    </subcellularLocation>
</comment>
<dbReference type="GO" id="GO:0022857">
    <property type="term" value="F:transmembrane transporter activity"/>
    <property type="evidence" value="ECO:0007669"/>
    <property type="project" value="InterPro"/>
</dbReference>
<reference evidence="8 9" key="1">
    <citation type="submission" date="2015-11" db="EMBL/GenBank/DDBJ databases">
        <title>Expanding the genomic diversity of Burkholderia species for the development of highly accurate diagnostics.</title>
        <authorList>
            <person name="Sahl J."/>
            <person name="Keim P."/>
            <person name="Wagner D."/>
        </authorList>
    </citation>
    <scope>NUCLEOTIDE SEQUENCE [LARGE SCALE GENOMIC DNA]</scope>
    <source>
        <strain evidence="8 9">MSMB368WGS</strain>
    </source>
</reference>
<evidence type="ECO:0000313" key="8">
    <source>
        <dbReference type="EMBL" id="KWF22857.1"/>
    </source>
</evidence>
<proteinExistence type="predicted"/>
<accession>A0A132EA75</accession>
<dbReference type="Proteomes" id="UP000062912">
    <property type="component" value="Unassembled WGS sequence"/>
</dbReference>
<dbReference type="Gene3D" id="1.20.1250.20">
    <property type="entry name" value="MFS general substrate transporter like domains"/>
    <property type="match status" value="1"/>
</dbReference>
<protein>
    <submittedName>
        <fullName evidence="8">MFS transporter</fullName>
    </submittedName>
</protein>
<dbReference type="InterPro" id="IPR020846">
    <property type="entry name" value="MFS_dom"/>
</dbReference>
<dbReference type="EMBL" id="LPJR01000067">
    <property type="protein sequence ID" value="KWF22857.1"/>
    <property type="molecule type" value="Genomic_DNA"/>
</dbReference>